<dbReference type="PROSITE" id="PS51257">
    <property type="entry name" value="PROKAR_LIPOPROTEIN"/>
    <property type="match status" value="1"/>
</dbReference>
<feature type="chain" id="PRO_5045650542" evidence="1">
    <location>
        <begin position="19"/>
        <end position="278"/>
    </location>
</feature>
<dbReference type="InterPro" id="IPR007788">
    <property type="entry name" value="QCT"/>
</dbReference>
<dbReference type="PANTHER" id="PTHR31270:SF1">
    <property type="entry name" value="GLUTAMINYL-PEPTIDE CYCLOTRANSFERASE"/>
    <property type="match status" value="1"/>
</dbReference>
<comment type="caution">
    <text evidence="2">The sequence shown here is derived from an EMBL/GenBank/DDBJ whole genome shotgun (WGS) entry which is preliminary data.</text>
</comment>
<dbReference type="InterPro" id="IPR011044">
    <property type="entry name" value="Quino_amine_DH_bsu"/>
</dbReference>
<sequence length="278" mass="30822">MFNIKIIIVLLVTGSVAACNGLTREPAKSAGQEEEVIVSGPENINYYVVNRFAHDTTAFTEGLLIHEGNLYESTGSPDNLPHTRSLIGVVDLQTGAIDKKAELDRNKYFGEGITFLHNKLYQLTYQTKVGFIYDARTFKQIDTFPLPVQEGWGMTTDGTHLILSDGSSNLTYLDTLTLKPVKTLSVKENNVAVDNVNELEYINGFIYANVYTTSNIIKIDPSNGRVVGKIDLSTLVAEATNRYPGSLEMNGIAYDSTSKKIYVTGKLWPHIYEISFPH</sequence>
<dbReference type="RefSeq" id="WP_354663022.1">
    <property type="nucleotide sequence ID" value="NZ_JBEXAC010000002.1"/>
</dbReference>
<feature type="signal peptide" evidence="1">
    <location>
        <begin position="1"/>
        <end position="18"/>
    </location>
</feature>
<keyword evidence="1" id="KW-0732">Signal</keyword>
<reference evidence="2 3" key="1">
    <citation type="submission" date="2024-06" db="EMBL/GenBank/DDBJ databases">
        <title>Chitinophaga defluvii sp. nov., isolated from municipal sewage.</title>
        <authorList>
            <person name="Zhang L."/>
        </authorList>
    </citation>
    <scope>NUCLEOTIDE SEQUENCE [LARGE SCALE GENOMIC DNA]</scope>
    <source>
        <strain evidence="2 3">H8</strain>
    </source>
</reference>
<organism evidence="2 3">
    <name type="scientific">Chitinophaga defluvii</name>
    <dbReference type="NCBI Taxonomy" id="3163343"/>
    <lineage>
        <taxon>Bacteria</taxon>
        <taxon>Pseudomonadati</taxon>
        <taxon>Bacteroidota</taxon>
        <taxon>Chitinophagia</taxon>
        <taxon>Chitinophagales</taxon>
        <taxon>Chitinophagaceae</taxon>
        <taxon>Chitinophaga</taxon>
    </lineage>
</organism>
<dbReference type="EMBL" id="JBEXAC010000002">
    <property type="protein sequence ID" value="MET7000463.1"/>
    <property type="molecule type" value="Genomic_DNA"/>
</dbReference>
<dbReference type="InterPro" id="IPR015943">
    <property type="entry name" value="WD40/YVTN_repeat-like_dom_sf"/>
</dbReference>
<accession>A0ABV2TBS5</accession>
<gene>
    <name evidence="2" type="ORF">ABR189_23935</name>
</gene>
<evidence type="ECO:0000313" key="3">
    <source>
        <dbReference type="Proteomes" id="UP001549749"/>
    </source>
</evidence>
<protein>
    <submittedName>
        <fullName evidence="2">Glutaminyl-peptide cyclotransferase</fullName>
    </submittedName>
</protein>
<dbReference type="Pfam" id="PF05096">
    <property type="entry name" value="Glu_cyclase_2"/>
    <property type="match status" value="1"/>
</dbReference>
<dbReference type="SUPFAM" id="SSF50969">
    <property type="entry name" value="YVTN repeat-like/Quinoprotein amine dehydrogenase"/>
    <property type="match status" value="1"/>
</dbReference>
<dbReference type="Proteomes" id="UP001549749">
    <property type="component" value="Unassembled WGS sequence"/>
</dbReference>
<evidence type="ECO:0000313" key="2">
    <source>
        <dbReference type="EMBL" id="MET7000463.1"/>
    </source>
</evidence>
<name>A0ABV2TBS5_9BACT</name>
<evidence type="ECO:0000256" key="1">
    <source>
        <dbReference type="SAM" id="SignalP"/>
    </source>
</evidence>
<dbReference type="Gene3D" id="2.130.10.10">
    <property type="entry name" value="YVTN repeat-like/Quinoprotein amine dehydrogenase"/>
    <property type="match status" value="1"/>
</dbReference>
<proteinExistence type="predicted"/>
<dbReference type="PANTHER" id="PTHR31270">
    <property type="entry name" value="GLUTAMINYL-PEPTIDE CYCLOTRANSFERASE"/>
    <property type="match status" value="1"/>
</dbReference>
<keyword evidence="3" id="KW-1185">Reference proteome</keyword>